<keyword evidence="1" id="KW-0862">Zinc</keyword>
<dbReference type="EMBL" id="SDMP01000018">
    <property type="protein sequence ID" value="RYQ96051.1"/>
    <property type="molecule type" value="Genomic_DNA"/>
</dbReference>
<name>A0A444Y283_ARAHY</name>
<protein>
    <recommendedName>
        <fullName evidence="3">CCHC-type domain-containing protein</fullName>
    </recommendedName>
</protein>
<evidence type="ECO:0000313" key="5">
    <source>
        <dbReference type="Proteomes" id="UP000289738"/>
    </source>
</evidence>
<dbReference type="GO" id="GO:0003676">
    <property type="term" value="F:nucleic acid binding"/>
    <property type="evidence" value="ECO:0007669"/>
    <property type="project" value="InterPro"/>
</dbReference>
<dbReference type="AlphaFoldDB" id="A0A444Y283"/>
<dbReference type="SUPFAM" id="SSF57756">
    <property type="entry name" value="Retrovirus zinc finger-like domains"/>
    <property type="match status" value="1"/>
</dbReference>
<evidence type="ECO:0000256" key="2">
    <source>
        <dbReference type="SAM" id="MobiDB-lite"/>
    </source>
</evidence>
<dbReference type="InterPro" id="IPR001878">
    <property type="entry name" value="Znf_CCHC"/>
</dbReference>
<feature type="region of interest" description="Disordered" evidence="2">
    <location>
        <begin position="74"/>
        <end position="97"/>
    </location>
</feature>
<evidence type="ECO:0000256" key="1">
    <source>
        <dbReference type="PROSITE-ProRule" id="PRU00047"/>
    </source>
</evidence>
<organism evidence="4 5">
    <name type="scientific">Arachis hypogaea</name>
    <name type="common">Peanut</name>
    <dbReference type="NCBI Taxonomy" id="3818"/>
    <lineage>
        <taxon>Eukaryota</taxon>
        <taxon>Viridiplantae</taxon>
        <taxon>Streptophyta</taxon>
        <taxon>Embryophyta</taxon>
        <taxon>Tracheophyta</taxon>
        <taxon>Spermatophyta</taxon>
        <taxon>Magnoliopsida</taxon>
        <taxon>eudicotyledons</taxon>
        <taxon>Gunneridae</taxon>
        <taxon>Pentapetalae</taxon>
        <taxon>rosids</taxon>
        <taxon>fabids</taxon>
        <taxon>Fabales</taxon>
        <taxon>Fabaceae</taxon>
        <taxon>Papilionoideae</taxon>
        <taxon>50 kb inversion clade</taxon>
        <taxon>dalbergioids sensu lato</taxon>
        <taxon>Dalbergieae</taxon>
        <taxon>Pterocarpus clade</taxon>
        <taxon>Arachis</taxon>
    </lineage>
</organism>
<sequence length="118" mass="13043">MFRKAMDGIVSLCKILEADCKFRTSKDGIKDVKGVVKDPEVAKSKGASKIAKTVHGKGRHCTCCKRTGHKKRKCPERMTRKNPRAENNCVDPSQTEARGGEGITLACKRRKTVDVVDL</sequence>
<accession>A0A444Y283</accession>
<dbReference type="PROSITE" id="PS50158">
    <property type="entry name" value="ZF_CCHC"/>
    <property type="match status" value="1"/>
</dbReference>
<reference evidence="4 5" key="1">
    <citation type="submission" date="2019-01" db="EMBL/GenBank/DDBJ databases">
        <title>Sequencing of cultivated peanut Arachis hypogaea provides insights into genome evolution and oil improvement.</title>
        <authorList>
            <person name="Chen X."/>
        </authorList>
    </citation>
    <scope>NUCLEOTIDE SEQUENCE [LARGE SCALE GENOMIC DNA]</scope>
    <source>
        <strain evidence="5">cv. Fuhuasheng</strain>
        <tissue evidence="4">Leaves</tissue>
    </source>
</reference>
<keyword evidence="5" id="KW-1185">Reference proteome</keyword>
<dbReference type="Proteomes" id="UP000289738">
    <property type="component" value="Chromosome B08"/>
</dbReference>
<comment type="caution">
    <text evidence="4">The sequence shown here is derived from an EMBL/GenBank/DDBJ whole genome shotgun (WGS) entry which is preliminary data.</text>
</comment>
<feature type="domain" description="CCHC-type" evidence="3">
    <location>
        <begin position="61"/>
        <end position="76"/>
    </location>
</feature>
<gene>
    <name evidence="4" type="ORF">Ahy_B08g091531</name>
</gene>
<dbReference type="GO" id="GO:0008270">
    <property type="term" value="F:zinc ion binding"/>
    <property type="evidence" value="ECO:0007669"/>
    <property type="project" value="UniProtKB-KW"/>
</dbReference>
<proteinExistence type="predicted"/>
<evidence type="ECO:0000313" key="4">
    <source>
        <dbReference type="EMBL" id="RYQ96051.1"/>
    </source>
</evidence>
<evidence type="ECO:0000259" key="3">
    <source>
        <dbReference type="PROSITE" id="PS50158"/>
    </source>
</evidence>
<keyword evidence="1" id="KW-0863">Zinc-finger</keyword>
<dbReference type="InterPro" id="IPR036875">
    <property type="entry name" value="Znf_CCHC_sf"/>
</dbReference>
<keyword evidence="1" id="KW-0479">Metal-binding</keyword>